<evidence type="ECO:0000256" key="5">
    <source>
        <dbReference type="ARBA" id="ARBA00022670"/>
    </source>
</evidence>
<gene>
    <name evidence="16" type="primary">SP1</name>
</gene>
<dbReference type="PRINTS" id="PR00722">
    <property type="entry name" value="CHYMOTRYPSIN"/>
</dbReference>
<dbReference type="GO" id="GO:0007599">
    <property type="term" value="P:hemostasis"/>
    <property type="evidence" value="ECO:0007669"/>
    <property type="project" value="UniProtKB-KW"/>
</dbReference>
<dbReference type="PANTHER" id="PTHR24252">
    <property type="entry name" value="ACROSIN-RELATED"/>
    <property type="match status" value="1"/>
</dbReference>
<name>Q5I8R5_9FUNG</name>
<keyword evidence="6" id="KW-0356">Hemostasis</keyword>
<evidence type="ECO:0000256" key="14">
    <source>
        <dbReference type="SAM" id="SignalP"/>
    </source>
</evidence>
<evidence type="ECO:0000256" key="11">
    <source>
        <dbReference type="ARBA" id="ARBA00023157"/>
    </source>
</evidence>
<dbReference type="PROSITE" id="PS50240">
    <property type="entry name" value="TRYPSIN_DOM"/>
    <property type="match status" value="1"/>
</dbReference>
<organism evidence="16">
    <name type="scientific">Zoophthora radicans</name>
    <dbReference type="NCBI Taxonomy" id="42210"/>
    <lineage>
        <taxon>Eukaryota</taxon>
        <taxon>Fungi</taxon>
        <taxon>Fungi incertae sedis</taxon>
        <taxon>Zoopagomycota</taxon>
        <taxon>Entomophthoromycotina</taxon>
        <taxon>Entomophthoromycetes</taxon>
        <taxon>Entomophthorales</taxon>
        <taxon>Entomophthoraceae</taxon>
        <taxon>Zoophthora</taxon>
    </lineage>
</organism>
<keyword evidence="4" id="KW-0964">Secreted</keyword>
<keyword evidence="10" id="KW-0333">Golgi apparatus</keyword>
<dbReference type="InterPro" id="IPR018114">
    <property type="entry name" value="TRYPSIN_HIS"/>
</dbReference>
<evidence type="ECO:0000313" key="16">
    <source>
        <dbReference type="EMBL" id="AAW31593.1"/>
    </source>
</evidence>
<dbReference type="PROSITE" id="PS00134">
    <property type="entry name" value="TRYPSIN_HIS"/>
    <property type="match status" value="1"/>
</dbReference>
<dbReference type="Gene3D" id="2.40.10.10">
    <property type="entry name" value="Trypsin-like serine proteases"/>
    <property type="match status" value="1"/>
</dbReference>
<dbReference type="GO" id="GO:0006508">
    <property type="term" value="P:proteolysis"/>
    <property type="evidence" value="ECO:0007669"/>
    <property type="project" value="UniProtKB-KW"/>
</dbReference>
<dbReference type="GO" id="GO:0005783">
    <property type="term" value="C:endoplasmic reticulum"/>
    <property type="evidence" value="ECO:0007669"/>
    <property type="project" value="UniProtKB-SubCell"/>
</dbReference>
<dbReference type="PROSITE" id="PS00135">
    <property type="entry name" value="TRYPSIN_SER"/>
    <property type="match status" value="1"/>
</dbReference>
<evidence type="ECO:0000256" key="9">
    <source>
        <dbReference type="ARBA" id="ARBA00022825"/>
    </source>
</evidence>
<evidence type="ECO:0000256" key="2">
    <source>
        <dbReference type="ARBA" id="ARBA00004555"/>
    </source>
</evidence>
<dbReference type="InterPro" id="IPR009003">
    <property type="entry name" value="Peptidase_S1_PA"/>
</dbReference>
<keyword evidence="14" id="KW-0732">Signal</keyword>
<evidence type="ECO:0000256" key="10">
    <source>
        <dbReference type="ARBA" id="ARBA00023034"/>
    </source>
</evidence>
<dbReference type="CDD" id="cd00190">
    <property type="entry name" value="Tryp_SPc"/>
    <property type="match status" value="1"/>
</dbReference>
<keyword evidence="7 13" id="KW-0378">Hydrolase</keyword>
<accession>Q5I8R5</accession>
<evidence type="ECO:0000256" key="1">
    <source>
        <dbReference type="ARBA" id="ARBA00004240"/>
    </source>
</evidence>
<feature type="domain" description="Peptidase S1" evidence="15">
    <location>
        <begin position="27"/>
        <end position="257"/>
    </location>
</feature>
<proteinExistence type="evidence at transcript level"/>
<keyword evidence="5 13" id="KW-0645">Protease</keyword>
<dbReference type="AlphaFoldDB" id="Q5I8R5"/>
<dbReference type="GO" id="GO:0005576">
    <property type="term" value="C:extracellular region"/>
    <property type="evidence" value="ECO:0007669"/>
    <property type="project" value="UniProtKB-SubCell"/>
</dbReference>
<feature type="signal peptide" evidence="14">
    <location>
        <begin position="1"/>
        <end position="15"/>
    </location>
</feature>
<evidence type="ECO:0000256" key="13">
    <source>
        <dbReference type="RuleBase" id="RU363034"/>
    </source>
</evidence>
<dbReference type="InterPro" id="IPR001314">
    <property type="entry name" value="Peptidase_S1A"/>
</dbReference>
<dbReference type="GO" id="GO:0004252">
    <property type="term" value="F:serine-type endopeptidase activity"/>
    <property type="evidence" value="ECO:0007669"/>
    <property type="project" value="InterPro"/>
</dbReference>
<evidence type="ECO:0000256" key="12">
    <source>
        <dbReference type="ARBA" id="ARBA00023180"/>
    </source>
</evidence>
<keyword evidence="8" id="KW-0256">Endoplasmic reticulum</keyword>
<dbReference type="InterPro" id="IPR033116">
    <property type="entry name" value="TRYPSIN_SER"/>
</dbReference>
<dbReference type="GO" id="GO:0005794">
    <property type="term" value="C:Golgi apparatus"/>
    <property type="evidence" value="ECO:0007669"/>
    <property type="project" value="UniProtKB-SubCell"/>
</dbReference>
<dbReference type="SMART" id="SM00020">
    <property type="entry name" value="Tryp_SPc"/>
    <property type="match status" value="1"/>
</dbReference>
<dbReference type="Pfam" id="PF00089">
    <property type="entry name" value="Trypsin"/>
    <property type="match status" value="1"/>
</dbReference>
<evidence type="ECO:0000256" key="6">
    <source>
        <dbReference type="ARBA" id="ARBA00022696"/>
    </source>
</evidence>
<evidence type="ECO:0000259" key="15">
    <source>
        <dbReference type="PROSITE" id="PS50240"/>
    </source>
</evidence>
<dbReference type="PANTHER" id="PTHR24252:SF7">
    <property type="entry name" value="HYALIN"/>
    <property type="match status" value="1"/>
</dbReference>
<dbReference type="SUPFAM" id="SSF50494">
    <property type="entry name" value="Trypsin-like serine proteases"/>
    <property type="match status" value="1"/>
</dbReference>
<evidence type="ECO:0000256" key="8">
    <source>
        <dbReference type="ARBA" id="ARBA00022824"/>
    </source>
</evidence>
<evidence type="ECO:0000256" key="4">
    <source>
        <dbReference type="ARBA" id="ARBA00022525"/>
    </source>
</evidence>
<dbReference type="InterPro" id="IPR001254">
    <property type="entry name" value="Trypsin_dom"/>
</dbReference>
<sequence>MQLLSILSVLGLVTANYKLEKLPSGRIVGGYEVTPKFQYPWIASLEYYGSHTCGGTLYNEKTIISAAHCNIGSTSAWSASVHRHDLNEKAEKESGSNHKIIERISHPQYDLNDDSSNDVSVWKIAAPGNKTSGIVLDSGKVSSEDGTLLKVIGWGTTTSGGDVSKVLLEVKVPVFNIDKCKKAYSTLDTASQFCAGYPEGGKDSCQGDSGGPIFIEEKGVATLVGVVSWGRGCALKGYPGVYTRVSKVLDFIEKHAN</sequence>
<dbReference type="EMBL" id="AY845416">
    <property type="protein sequence ID" value="AAW31593.1"/>
    <property type="molecule type" value="mRNA"/>
</dbReference>
<protein>
    <submittedName>
        <fullName evidence="16">Trypsin-like serine protease</fullName>
    </submittedName>
</protein>
<reference evidence="16" key="1">
    <citation type="journal article" date="2006" name="Can. J. Microbiol.">
        <title>Serine proteases and metalloproteases associated with pathogenesis but not host specificity in the Entomophthoralean fungus Zoophthora radicans.</title>
        <authorList>
            <person name="Xu J."/>
            <person name="Baldwin D."/>
            <person name="Kindrachuk C."/>
            <person name="Hegedus D.D."/>
        </authorList>
    </citation>
    <scope>NUCLEOTIDE SEQUENCE</scope>
</reference>
<feature type="chain" id="PRO_5013107826" evidence="14">
    <location>
        <begin position="16"/>
        <end position="257"/>
    </location>
</feature>
<keyword evidence="9 13" id="KW-0720">Serine protease</keyword>
<comment type="subcellular location">
    <subcellularLocation>
        <location evidence="1">Endoplasmic reticulum</location>
    </subcellularLocation>
    <subcellularLocation>
        <location evidence="2">Golgi apparatus</location>
    </subcellularLocation>
    <subcellularLocation>
        <location evidence="3">Secreted</location>
    </subcellularLocation>
</comment>
<keyword evidence="11" id="KW-1015">Disulfide bond</keyword>
<keyword evidence="12" id="KW-0325">Glycoprotein</keyword>
<dbReference type="MEROPS" id="S01.B40"/>
<dbReference type="InterPro" id="IPR043504">
    <property type="entry name" value="Peptidase_S1_PA_chymotrypsin"/>
</dbReference>
<evidence type="ECO:0000256" key="7">
    <source>
        <dbReference type="ARBA" id="ARBA00022801"/>
    </source>
</evidence>
<evidence type="ECO:0000256" key="3">
    <source>
        <dbReference type="ARBA" id="ARBA00004613"/>
    </source>
</evidence>
<dbReference type="FunFam" id="2.40.10.10:FF:000011">
    <property type="entry name" value="Coagulation factor X"/>
    <property type="match status" value="1"/>
</dbReference>